<dbReference type="Pfam" id="PF07738">
    <property type="entry name" value="Sad1_UNC"/>
    <property type="match status" value="2"/>
</dbReference>
<feature type="transmembrane region" description="Helical" evidence="6">
    <location>
        <begin position="374"/>
        <end position="401"/>
    </location>
</feature>
<reference evidence="8 9" key="1">
    <citation type="journal article" date="2018" name="MBio">
        <title>Comparative Genomics Reveals the Core Gene Toolbox for the Fungus-Insect Symbiosis.</title>
        <authorList>
            <person name="Wang Y."/>
            <person name="Stata M."/>
            <person name="Wang W."/>
            <person name="Stajich J.E."/>
            <person name="White M.M."/>
            <person name="Moncalvo J.M."/>
        </authorList>
    </citation>
    <scope>NUCLEOTIDE SEQUENCE [LARGE SCALE GENOMIC DNA]</scope>
    <source>
        <strain evidence="8 9">SC-DP-2</strain>
    </source>
</reference>
<dbReference type="InterPro" id="IPR045119">
    <property type="entry name" value="SUN1-5"/>
</dbReference>
<evidence type="ECO:0000259" key="7">
    <source>
        <dbReference type="PROSITE" id="PS51469"/>
    </source>
</evidence>
<feature type="region of interest" description="Disordered" evidence="5">
    <location>
        <begin position="33"/>
        <end position="75"/>
    </location>
</feature>
<proteinExistence type="predicted"/>
<evidence type="ECO:0000256" key="3">
    <source>
        <dbReference type="ARBA" id="ARBA00022989"/>
    </source>
</evidence>
<dbReference type="OrthoDB" id="342281at2759"/>
<feature type="region of interest" description="Disordered" evidence="5">
    <location>
        <begin position="850"/>
        <end position="878"/>
    </location>
</feature>
<dbReference type="Proteomes" id="UP000245609">
    <property type="component" value="Unassembled WGS sequence"/>
</dbReference>
<evidence type="ECO:0000313" key="9">
    <source>
        <dbReference type="Proteomes" id="UP000245609"/>
    </source>
</evidence>
<dbReference type="AlphaFoldDB" id="A0A2T9Y0H4"/>
<evidence type="ECO:0000256" key="5">
    <source>
        <dbReference type="SAM" id="MobiDB-lite"/>
    </source>
</evidence>
<dbReference type="STRING" id="133381.A0A2T9Y0H4"/>
<comment type="subcellular location">
    <subcellularLocation>
        <location evidence="1">Membrane</location>
    </subcellularLocation>
</comment>
<feature type="domain" description="SUN" evidence="7">
    <location>
        <begin position="695"/>
        <end position="948"/>
    </location>
</feature>
<dbReference type="GO" id="GO:0005635">
    <property type="term" value="C:nuclear envelope"/>
    <property type="evidence" value="ECO:0007669"/>
    <property type="project" value="TreeGrafter"/>
</dbReference>
<dbReference type="InterPro" id="IPR012919">
    <property type="entry name" value="SUN_dom"/>
</dbReference>
<comment type="caution">
    <text evidence="8">The sequence shown here is derived from an EMBL/GenBank/DDBJ whole genome shotgun (WGS) entry which is preliminary data.</text>
</comment>
<sequence length="948" mass="107598">MSMNANERPDDLVNLKQNPSRYFQSLLGTSSQIKSTATKNPRSNISPQVLQVPNSQHTNERYPSNDINSPSSTESLSRLLFSSRYKPKIKEPNSYLQDSSAPRARSNYPNPPLKSALKKPQSANYDTQQSYYLHRPTNSDDFYRTEVEDYPKTQKEPLYRRNVIEADVYSIDEPGIQNNHLKLQNGYPKYPDTSIPDTNQDYTSQNQIRYPILPPDNTNEYVPRSYSNHSRVQDTSDYSDNNSYVANTDQNATYSVAQNKALKKGKVAGPGAFPKTALRYSQRRSSNNTFFSTDNRNLNESEQSPTSVLRKRVQNDPKFKNSRRQGAYPQPNIDNNNVNSGENYPQSSFSESDGFLSKCIYYFRSSLAFLFGKVAFFFLLIFYATTDIFALVFRYTVGLLVPRRWFGYDNDNSSTRSSPSRSTTTILTALFFLIGLLLSSYLSKNGWSNLPDPIDPTPVTTPSTFDRVYSGIWNSIGSSLFDFRIFNKQKQGSIPLSSKKRYQDLLEQRSKNIPIKNDQVSNQLLESYKILEDSIISLTRDSMLTEAKIKEMIENISGIQSAISDQNRRNNAFQHSSLESQSKLSKSIKNEIDKVLQPALKEHISKLENMIPRLVKSHKLTPEDHKNISTQIEELKLEIKSWVDFEVGKINTAVSNLKEDVQQKNKVSDSNHSGSLPKFSSDYRNQPDFALYSAGARVIRKETTESWSPKLKTFSGRILKKLGILQYPTNSPAVALDPYVNLGECWPMKGSNGVLAIKLARRIKPTGFAIEHVIKSLAIDLSSSPKELEVWGYALVDNSDSFSQPQPSVSNEAHSKDNTPQSENYLEGEFEPEQEIELDRPLEEENAFTLYRDDSPSDPTPSVPISKNSKEQQAIESKSQYKNGEYVHLASYRYKPSDSSPVQGFAVDPQVFEKLGSNVKINHIKLLIKSNWGNQEHTCIYRFSVFGE</sequence>
<evidence type="ECO:0000256" key="4">
    <source>
        <dbReference type="ARBA" id="ARBA00023136"/>
    </source>
</evidence>
<dbReference type="GO" id="GO:0043495">
    <property type="term" value="F:protein-membrane adaptor activity"/>
    <property type="evidence" value="ECO:0007669"/>
    <property type="project" value="TreeGrafter"/>
</dbReference>
<dbReference type="PANTHER" id="PTHR12911:SF8">
    <property type="entry name" value="KLAROID PROTEIN-RELATED"/>
    <property type="match status" value="1"/>
</dbReference>
<evidence type="ECO:0000256" key="2">
    <source>
        <dbReference type="ARBA" id="ARBA00022692"/>
    </source>
</evidence>
<evidence type="ECO:0000313" key="8">
    <source>
        <dbReference type="EMBL" id="PVU85784.1"/>
    </source>
</evidence>
<feature type="compositionally biased region" description="Polar residues" evidence="5">
    <location>
        <begin position="332"/>
        <end position="345"/>
    </location>
</feature>
<dbReference type="GO" id="GO:0016020">
    <property type="term" value="C:membrane"/>
    <property type="evidence" value="ECO:0007669"/>
    <property type="project" value="UniProtKB-SubCell"/>
</dbReference>
<feature type="region of interest" description="Disordered" evidence="5">
    <location>
        <begin position="802"/>
        <end position="832"/>
    </location>
</feature>
<protein>
    <recommendedName>
        <fullName evidence="7">SUN domain-containing protein</fullName>
    </recommendedName>
</protein>
<evidence type="ECO:0000256" key="6">
    <source>
        <dbReference type="SAM" id="Phobius"/>
    </source>
</evidence>
<keyword evidence="3 6" id="KW-1133">Transmembrane helix</keyword>
<feature type="region of interest" description="Disordered" evidence="5">
    <location>
        <begin position="284"/>
        <end position="345"/>
    </location>
</feature>
<dbReference type="PANTHER" id="PTHR12911">
    <property type="entry name" value="SAD1/UNC-84-LIKE PROTEIN-RELATED"/>
    <property type="match status" value="1"/>
</dbReference>
<feature type="compositionally biased region" description="Polar residues" evidence="5">
    <location>
        <begin position="802"/>
        <end position="824"/>
    </location>
</feature>
<keyword evidence="9" id="KW-1185">Reference proteome</keyword>
<dbReference type="Gene3D" id="2.60.120.260">
    <property type="entry name" value="Galactose-binding domain-like"/>
    <property type="match status" value="1"/>
</dbReference>
<name>A0A2T9Y0H4_9FUNG</name>
<keyword evidence="2 6" id="KW-0812">Transmembrane</keyword>
<feature type="transmembrane region" description="Helical" evidence="6">
    <location>
        <begin position="422"/>
        <end position="442"/>
    </location>
</feature>
<keyword evidence="4 6" id="KW-0472">Membrane</keyword>
<feature type="region of interest" description="Disordered" evidence="5">
    <location>
        <begin position="90"/>
        <end position="125"/>
    </location>
</feature>
<feature type="compositionally biased region" description="Polar residues" evidence="5">
    <location>
        <begin position="284"/>
        <end position="307"/>
    </location>
</feature>
<evidence type="ECO:0000256" key="1">
    <source>
        <dbReference type="ARBA" id="ARBA00004370"/>
    </source>
</evidence>
<feature type="compositionally biased region" description="Polar residues" evidence="5">
    <location>
        <begin position="863"/>
        <end position="878"/>
    </location>
</feature>
<gene>
    <name evidence="8" type="ORF">BB560_006908</name>
</gene>
<organism evidence="8 9">
    <name type="scientific">Smittium megazygosporum</name>
    <dbReference type="NCBI Taxonomy" id="133381"/>
    <lineage>
        <taxon>Eukaryota</taxon>
        <taxon>Fungi</taxon>
        <taxon>Fungi incertae sedis</taxon>
        <taxon>Zoopagomycota</taxon>
        <taxon>Kickxellomycotina</taxon>
        <taxon>Harpellomycetes</taxon>
        <taxon>Harpellales</taxon>
        <taxon>Legeriomycetaceae</taxon>
        <taxon>Smittium</taxon>
    </lineage>
</organism>
<dbReference type="EMBL" id="MBFS01003603">
    <property type="protein sequence ID" value="PVU85784.1"/>
    <property type="molecule type" value="Genomic_DNA"/>
</dbReference>
<dbReference type="PROSITE" id="PS51469">
    <property type="entry name" value="SUN"/>
    <property type="match status" value="1"/>
</dbReference>
<accession>A0A2T9Y0H4</accession>